<dbReference type="eggNOG" id="KOG0194">
    <property type="taxonomic scope" value="Eukaryota"/>
</dbReference>
<dbReference type="InterPro" id="IPR036860">
    <property type="entry name" value="SH2_dom_sf"/>
</dbReference>
<dbReference type="Pfam" id="PF07714">
    <property type="entry name" value="PK_Tyr_Ser-Thr"/>
    <property type="match status" value="1"/>
</dbReference>
<dbReference type="Pfam" id="PF00017">
    <property type="entry name" value="SH2"/>
    <property type="match status" value="1"/>
</dbReference>
<dbReference type="EC" id="2.7.10.2" evidence="7"/>
<evidence type="ECO:0000313" key="9">
    <source>
        <dbReference type="Proteomes" id="UP000095284"/>
    </source>
</evidence>
<keyword evidence="1 7" id="KW-0808">Transferase</keyword>
<organism evidence="9 10">
    <name type="scientific">Bursaphelenchus xylophilus</name>
    <name type="common">Pinewood nematode worm</name>
    <name type="synonym">Aphelenchoides xylophilus</name>
    <dbReference type="NCBI Taxonomy" id="6326"/>
    <lineage>
        <taxon>Eukaryota</taxon>
        <taxon>Metazoa</taxon>
        <taxon>Ecdysozoa</taxon>
        <taxon>Nematoda</taxon>
        <taxon>Chromadorea</taxon>
        <taxon>Rhabditida</taxon>
        <taxon>Tylenchina</taxon>
        <taxon>Tylenchomorpha</taxon>
        <taxon>Aphelenchoidea</taxon>
        <taxon>Aphelenchoididae</taxon>
        <taxon>Bursaphelenchus</taxon>
    </lineage>
</organism>
<feature type="domain" description="SH2" evidence="8">
    <location>
        <begin position="1"/>
        <end position="87"/>
    </location>
</feature>
<protein>
    <recommendedName>
        <fullName evidence="7">Tyrosine-protein kinase</fullName>
        <ecNumber evidence="7">2.7.10.2</ecNumber>
    </recommendedName>
</protein>
<dbReference type="InterPro" id="IPR017441">
    <property type="entry name" value="Protein_kinase_ATP_BS"/>
</dbReference>
<dbReference type="InterPro" id="IPR050198">
    <property type="entry name" value="Non-receptor_tyrosine_kinases"/>
</dbReference>
<keyword evidence="4 6" id="KW-0067">ATP-binding</keyword>
<evidence type="ECO:0000256" key="2">
    <source>
        <dbReference type="ARBA" id="ARBA00022741"/>
    </source>
</evidence>
<dbReference type="PROSITE" id="PS00107">
    <property type="entry name" value="PROTEIN_KINASE_ATP"/>
    <property type="match status" value="1"/>
</dbReference>
<evidence type="ECO:0000256" key="6">
    <source>
        <dbReference type="PROSITE-ProRule" id="PRU10141"/>
    </source>
</evidence>
<comment type="catalytic activity">
    <reaction evidence="7">
        <text>L-tyrosyl-[protein] + ATP = O-phospho-L-tyrosyl-[protein] + ADP + H(+)</text>
        <dbReference type="Rhea" id="RHEA:10596"/>
        <dbReference type="Rhea" id="RHEA-COMP:10136"/>
        <dbReference type="Rhea" id="RHEA-COMP:20101"/>
        <dbReference type="ChEBI" id="CHEBI:15378"/>
        <dbReference type="ChEBI" id="CHEBI:30616"/>
        <dbReference type="ChEBI" id="CHEBI:46858"/>
        <dbReference type="ChEBI" id="CHEBI:61978"/>
        <dbReference type="ChEBI" id="CHEBI:456216"/>
        <dbReference type="EC" id="2.7.10.2"/>
    </reaction>
</comment>
<dbReference type="SUPFAM" id="SSF55550">
    <property type="entry name" value="SH2 domain"/>
    <property type="match status" value="1"/>
</dbReference>
<keyword evidence="3 7" id="KW-0418">Kinase</keyword>
<dbReference type="Gene3D" id="3.30.505.10">
    <property type="entry name" value="SH2 domain"/>
    <property type="match status" value="1"/>
</dbReference>
<dbReference type="GO" id="GO:0004715">
    <property type="term" value="F:non-membrane spanning protein tyrosine kinase activity"/>
    <property type="evidence" value="ECO:0007669"/>
    <property type="project" value="UniProtKB-EC"/>
</dbReference>
<dbReference type="SUPFAM" id="SSF56112">
    <property type="entry name" value="Protein kinase-like (PK-like)"/>
    <property type="match status" value="2"/>
</dbReference>
<dbReference type="WBParaSite" id="BXY_0087400.1">
    <property type="protein sequence ID" value="BXY_0087400.1"/>
    <property type="gene ID" value="BXY_0087400"/>
</dbReference>
<evidence type="ECO:0000256" key="5">
    <source>
        <dbReference type="PROSITE-ProRule" id="PRU00191"/>
    </source>
</evidence>
<evidence type="ECO:0000256" key="1">
    <source>
        <dbReference type="ARBA" id="ARBA00022679"/>
    </source>
</evidence>
<feature type="binding site" evidence="6">
    <location>
        <position position="130"/>
    </location>
    <ligand>
        <name>ATP</name>
        <dbReference type="ChEBI" id="CHEBI:30616"/>
    </ligand>
</feature>
<evidence type="ECO:0000313" key="10">
    <source>
        <dbReference type="WBParaSite" id="BXY_0087400.1"/>
    </source>
</evidence>
<sequence length="224" mass="26053">MLRQNGEFLLRTTEPTKEATRSYVLSVMVYQEKEENGIKHYVIQNHHGRWSIEKFGFDSIKAMIDYHMSKGDSISKVLNNVILKTPILRQSWELAHEDIQCVKKLGEGAFGEVHKGTLKKYGNVIDVAIKLAKLEALTKEQIKEIMREVKDEQYRMTLPPCTPPEMVNFITQKCWAENPNDRYSMQELAHKLELWWKVPRAPAPSKISEVFTQRPLKKKKNKKG</sequence>
<dbReference type="Proteomes" id="UP000095284">
    <property type="component" value="Unplaced"/>
</dbReference>
<dbReference type="SMART" id="SM00252">
    <property type="entry name" value="SH2"/>
    <property type="match status" value="1"/>
</dbReference>
<evidence type="ECO:0000256" key="7">
    <source>
        <dbReference type="RuleBase" id="RU362096"/>
    </source>
</evidence>
<comment type="similarity">
    <text evidence="7">Belongs to the protein kinase superfamily. Tyr protein kinase family.</text>
</comment>
<reference evidence="10" key="1">
    <citation type="submission" date="2016-11" db="UniProtKB">
        <authorList>
            <consortium name="WormBaseParasite"/>
        </authorList>
    </citation>
    <scope>IDENTIFICATION</scope>
</reference>
<proteinExistence type="inferred from homology"/>
<keyword evidence="5" id="KW-0727">SH2 domain</keyword>
<dbReference type="GO" id="GO:0005524">
    <property type="term" value="F:ATP binding"/>
    <property type="evidence" value="ECO:0007669"/>
    <property type="project" value="UniProtKB-UniRule"/>
</dbReference>
<dbReference type="InterPro" id="IPR035849">
    <property type="entry name" value="Fes/Fps/Fer_SH2"/>
</dbReference>
<dbReference type="InterPro" id="IPR000980">
    <property type="entry name" value="SH2"/>
</dbReference>
<name>A0A1I7RJJ2_BURXY</name>
<evidence type="ECO:0000256" key="3">
    <source>
        <dbReference type="ARBA" id="ARBA00022777"/>
    </source>
</evidence>
<dbReference type="CDD" id="cd10361">
    <property type="entry name" value="SH2_Fps_family"/>
    <property type="match status" value="1"/>
</dbReference>
<accession>A0A1I7RJJ2</accession>
<evidence type="ECO:0000256" key="4">
    <source>
        <dbReference type="ARBA" id="ARBA00022840"/>
    </source>
</evidence>
<dbReference type="PROSITE" id="PS50001">
    <property type="entry name" value="SH2"/>
    <property type="match status" value="1"/>
</dbReference>
<dbReference type="PANTHER" id="PTHR24418">
    <property type="entry name" value="TYROSINE-PROTEIN KINASE"/>
    <property type="match status" value="1"/>
</dbReference>
<evidence type="ECO:0000259" key="8">
    <source>
        <dbReference type="PROSITE" id="PS50001"/>
    </source>
</evidence>
<dbReference type="AlphaFoldDB" id="A0A1I7RJJ2"/>
<keyword evidence="2 6" id="KW-0547">Nucleotide-binding</keyword>
<dbReference type="InterPro" id="IPR011009">
    <property type="entry name" value="Kinase-like_dom_sf"/>
</dbReference>
<dbReference type="InterPro" id="IPR001245">
    <property type="entry name" value="Ser-Thr/Tyr_kinase_cat_dom"/>
</dbReference>
<keyword evidence="7" id="KW-0829">Tyrosine-protein kinase</keyword>
<dbReference type="Gene3D" id="3.30.200.20">
    <property type="entry name" value="Phosphorylase Kinase, domain 1"/>
    <property type="match status" value="1"/>
</dbReference>